<dbReference type="SUPFAM" id="SSF48371">
    <property type="entry name" value="ARM repeat"/>
    <property type="match status" value="1"/>
</dbReference>
<proteinExistence type="predicted"/>
<dbReference type="InterPro" id="IPR016024">
    <property type="entry name" value="ARM-type_fold"/>
</dbReference>
<protein>
    <submittedName>
        <fullName evidence="1">Uncharacterized protein</fullName>
    </submittedName>
</protein>
<dbReference type="EMBL" id="SMKU01000022">
    <property type="protein sequence ID" value="TDD94151.1"/>
    <property type="molecule type" value="Genomic_DNA"/>
</dbReference>
<comment type="caution">
    <text evidence="1">The sequence shown here is derived from an EMBL/GenBank/DDBJ whole genome shotgun (WGS) entry which is preliminary data.</text>
</comment>
<organism evidence="1 2">
    <name type="scientific">Actinomadura rubrisoli</name>
    <dbReference type="NCBI Taxonomy" id="2530368"/>
    <lineage>
        <taxon>Bacteria</taxon>
        <taxon>Bacillati</taxon>
        <taxon>Actinomycetota</taxon>
        <taxon>Actinomycetes</taxon>
        <taxon>Streptosporangiales</taxon>
        <taxon>Thermomonosporaceae</taxon>
        <taxon>Actinomadura</taxon>
    </lineage>
</organism>
<dbReference type="AlphaFoldDB" id="A0A4R5C3B3"/>
<dbReference type="RefSeq" id="WP_131890328.1">
    <property type="nucleotide sequence ID" value="NZ_SMKU01000022.1"/>
</dbReference>
<reference evidence="1 2" key="1">
    <citation type="submission" date="2019-03" db="EMBL/GenBank/DDBJ databases">
        <title>Draft genome sequences of novel Actinobacteria.</title>
        <authorList>
            <person name="Sahin N."/>
            <person name="Ay H."/>
            <person name="Saygin H."/>
        </authorList>
    </citation>
    <scope>NUCLEOTIDE SEQUENCE [LARGE SCALE GENOMIC DNA]</scope>
    <source>
        <strain evidence="1 2">H3C3</strain>
    </source>
</reference>
<accession>A0A4R5C3B3</accession>
<keyword evidence="2" id="KW-1185">Reference proteome</keyword>
<sequence length="363" mass="40267">MSGVTTLASRPEWLAELHDELSAAVIPFLSSPNALYRMLSAKAISFLFEAEAALEHLEARLSSETDSQVQAMLGSLLSRYRDAYPHEVDEILRRIATKSQWAIVAADSKGDAKLSNDDRAEVIVKLLIIMAAEYGTPYAHDTVQSWLSSPLENPRRAERVPAWLRRFLNPEDTNSSVSQQRTFALLELPLAAVGEAWAEENAAVTPDTERANNAVKVANSVVQSVYYASGATNSDESQKQEASLTQKAFAEHAFPLLDGYSVVRHPSVTHHIIQTLDHISIHAPERALLVAVRAAGGDVHYAREPLALSAVLQLIQRYLADHRELIVSSPKCMTAVRTLLETFVRQGWDEAIQFAERLEDMFR</sequence>
<evidence type="ECO:0000313" key="1">
    <source>
        <dbReference type="EMBL" id="TDD94151.1"/>
    </source>
</evidence>
<gene>
    <name evidence="1" type="ORF">E1298_07515</name>
</gene>
<evidence type="ECO:0000313" key="2">
    <source>
        <dbReference type="Proteomes" id="UP000294513"/>
    </source>
</evidence>
<dbReference type="Proteomes" id="UP000294513">
    <property type="component" value="Unassembled WGS sequence"/>
</dbReference>
<name>A0A4R5C3B3_9ACTN</name>